<sequence length="402" mass="44883">MSAAPAAANRLKRVAGGAQRLLKNAFEPSAAENSHKEPFSRELAKEIDHFARQRRTSVSLKDILTHFSKDTADLKKQLVVSAEFLRNELPVRLAHRIAELENLPYGLSGKPQVAKVQSWYTKSFQDLRSFPAVKDAADDENFTTLLQDIHHRHRNVVPVMAMGIAALKRDLPAGMSMDRLYDVHEFLDSFYMSRIGIRMLIGQHIELHRPPRENYIGMISTNCSPVQVAEDAIQDARAICMRQYGHAPDVTVYGDPNFTFAYVPSHLNHMVFELVKNSLRAQNDHYEDADVESPPVRVIVAEGNEDITIKVSDEGGGISRTGVSKIWTYLYTTATSPLELLDQAGEGEDTPAALAGYGYGLPISRLYARYFGGDMQVIPMEGYGTDAYLHLNRLGNTQEPLP</sequence>
<dbReference type="Pfam" id="PF02518">
    <property type="entry name" value="HATPase_c"/>
    <property type="match status" value="1"/>
</dbReference>
<evidence type="ECO:0000256" key="1">
    <source>
        <dbReference type="ARBA" id="ARBA00006155"/>
    </source>
</evidence>
<dbReference type="AlphaFoldDB" id="A0AAW1TBV9"/>
<protein>
    <recommendedName>
        <fullName evidence="8">Protein-serine/threonine kinase</fullName>
        <ecNumber evidence="8">2.7.11.-</ecNumber>
    </recommendedName>
</protein>
<feature type="domain" description="Histidine kinase" evidence="9">
    <location>
        <begin position="264"/>
        <end position="395"/>
    </location>
</feature>
<keyword evidence="4 8" id="KW-0418">Kinase</keyword>
<accession>A0AAW1TBV9</accession>
<dbReference type="PANTHER" id="PTHR11947">
    <property type="entry name" value="PYRUVATE DEHYDROGENASE KINASE"/>
    <property type="match status" value="1"/>
</dbReference>
<evidence type="ECO:0000256" key="4">
    <source>
        <dbReference type="ARBA" id="ARBA00022777"/>
    </source>
</evidence>
<keyword evidence="3 8" id="KW-0547">Nucleotide-binding</keyword>
<dbReference type="SUPFAM" id="SSF55874">
    <property type="entry name" value="ATPase domain of HSP90 chaperone/DNA topoisomerase II/histidine kinase"/>
    <property type="match status" value="1"/>
</dbReference>
<evidence type="ECO:0000256" key="5">
    <source>
        <dbReference type="ARBA" id="ARBA00022840"/>
    </source>
</evidence>
<evidence type="ECO:0000313" key="10">
    <source>
        <dbReference type="EMBL" id="KAK9865859.1"/>
    </source>
</evidence>
<dbReference type="InterPro" id="IPR039028">
    <property type="entry name" value="BCKD/PDK"/>
</dbReference>
<dbReference type="GO" id="GO:0004740">
    <property type="term" value="F:pyruvate dehydrogenase (acetyl-transferring) kinase activity"/>
    <property type="evidence" value="ECO:0007669"/>
    <property type="project" value="UniProtKB-EC"/>
</dbReference>
<dbReference type="FunFam" id="3.30.565.10:FF:000065">
    <property type="entry name" value="[Pyruvate dehydrogenase (Acetyl-transferring)] kinase mitochondrial"/>
    <property type="match status" value="1"/>
</dbReference>
<evidence type="ECO:0000256" key="6">
    <source>
        <dbReference type="ARBA" id="ARBA00023128"/>
    </source>
</evidence>
<dbReference type="EC" id="2.7.11.-" evidence="8"/>
<comment type="similarity">
    <text evidence="1 8">Belongs to the PDK/BCKDK protein kinase family.</text>
</comment>
<gene>
    <name evidence="10" type="ORF">WJX84_011375</name>
</gene>
<dbReference type="GO" id="GO:0005759">
    <property type="term" value="C:mitochondrial matrix"/>
    <property type="evidence" value="ECO:0007669"/>
    <property type="project" value="UniProtKB-SubCell"/>
</dbReference>
<reference evidence="10 11" key="1">
    <citation type="journal article" date="2024" name="Nat. Commun.">
        <title>Phylogenomics reveals the evolutionary origins of lichenization in chlorophyte algae.</title>
        <authorList>
            <person name="Puginier C."/>
            <person name="Libourel C."/>
            <person name="Otte J."/>
            <person name="Skaloud P."/>
            <person name="Haon M."/>
            <person name="Grisel S."/>
            <person name="Petersen M."/>
            <person name="Berrin J.G."/>
            <person name="Delaux P.M."/>
            <person name="Dal Grande F."/>
            <person name="Keller J."/>
        </authorList>
    </citation>
    <scope>NUCLEOTIDE SEQUENCE [LARGE SCALE GENOMIC DNA]</scope>
    <source>
        <strain evidence="10 11">SAG 2523</strain>
    </source>
</reference>
<dbReference type="Proteomes" id="UP001485043">
    <property type="component" value="Unassembled WGS sequence"/>
</dbReference>
<dbReference type="InterPro" id="IPR005467">
    <property type="entry name" value="His_kinase_dom"/>
</dbReference>
<comment type="catalytic activity">
    <reaction evidence="7">
        <text>L-seryl-[pyruvate dehydrogenase E1 alpha subunit] + ATP = O-phospho-L-seryl-[pyruvate dehydrogenase E1 alpha subunit] + ADP + H(+)</text>
        <dbReference type="Rhea" id="RHEA:23052"/>
        <dbReference type="Rhea" id="RHEA-COMP:13689"/>
        <dbReference type="Rhea" id="RHEA-COMP:13690"/>
        <dbReference type="ChEBI" id="CHEBI:15378"/>
        <dbReference type="ChEBI" id="CHEBI:29999"/>
        <dbReference type="ChEBI" id="CHEBI:30616"/>
        <dbReference type="ChEBI" id="CHEBI:83421"/>
        <dbReference type="ChEBI" id="CHEBI:456216"/>
        <dbReference type="EC" id="2.7.11.2"/>
    </reaction>
</comment>
<dbReference type="PANTHER" id="PTHR11947:SF3">
    <property type="entry name" value="[PYRUVATE DEHYDROGENASE (ACETYL-TRANSFERRING)] KINASE, MITOCHONDRIAL"/>
    <property type="match status" value="1"/>
</dbReference>
<dbReference type="InterPro" id="IPR036784">
    <property type="entry name" value="AK/P_DHK_N_sf"/>
</dbReference>
<dbReference type="SMART" id="SM00387">
    <property type="entry name" value="HATPase_c"/>
    <property type="match status" value="1"/>
</dbReference>
<evidence type="ECO:0000259" key="9">
    <source>
        <dbReference type="PROSITE" id="PS50109"/>
    </source>
</evidence>
<evidence type="ECO:0000313" key="11">
    <source>
        <dbReference type="Proteomes" id="UP001485043"/>
    </source>
</evidence>
<dbReference type="Gene3D" id="1.20.140.20">
    <property type="entry name" value="Alpha-ketoacid/pyruvate dehydrogenase kinase, N-terminal domain"/>
    <property type="match status" value="1"/>
</dbReference>
<name>A0AAW1TBV9_9CHLO</name>
<dbReference type="GO" id="GO:0010906">
    <property type="term" value="P:regulation of glucose metabolic process"/>
    <property type="evidence" value="ECO:0007669"/>
    <property type="project" value="TreeGrafter"/>
</dbReference>
<evidence type="ECO:0000256" key="8">
    <source>
        <dbReference type="RuleBase" id="RU366032"/>
    </source>
</evidence>
<keyword evidence="2 8" id="KW-0808">Transferase</keyword>
<dbReference type="InterPro" id="IPR003594">
    <property type="entry name" value="HATPase_dom"/>
</dbReference>
<dbReference type="PROSITE" id="PS50109">
    <property type="entry name" value="HIS_KIN"/>
    <property type="match status" value="1"/>
</dbReference>
<keyword evidence="5 8" id="KW-0067">ATP-binding</keyword>
<dbReference type="Pfam" id="PF10436">
    <property type="entry name" value="BCDHK_Adom3"/>
    <property type="match status" value="1"/>
</dbReference>
<comment type="subcellular location">
    <subcellularLocation>
        <location evidence="8">Mitochondrion matrix</location>
    </subcellularLocation>
</comment>
<organism evidence="10 11">
    <name type="scientific">Apatococcus fuscideae</name>
    <dbReference type="NCBI Taxonomy" id="2026836"/>
    <lineage>
        <taxon>Eukaryota</taxon>
        <taxon>Viridiplantae</taxon>
        <taxon>Chlorophyta</taxon>
        <taxon>core chlorophytes</taxon>
        <taxon>Trebouxiophyceae</taxon>
        <taxon>Chlorellales</taxon>
        <taxon>Chlorellaceae</taxon>
        <taxon>Apatococcus</taxon>
    </lineage>
</organism>
<evidence type="ECO:0000256" key="3">
    <source>
        <dbReference type="ARBA" id="ARBA00022741"/>
    </source>
</evidence>
<keyword evidence="6 8" id="KW-0496">Mitochondrion</keyword>
<dbReference type="EMBL" id="JALJOV010000211">
    <property type="protein sequence ID" value="KAK9865859.1"/>
    <property type="molecule type" value="Genomic_DNA"/>
</dbReference>
<dbReference type="Gene3D" id="3.30.565.10">
    <property type="entry name" value="Histidine kinase-like ATPase, C-terminal domain"/>
    <property type="match status" value="1"/>
</dbReference>
<dbReference type="CDD" id="cd16929">
    <property type="entry name" value="HATPase_PDK-like"/>
    <property type="match status" value="1"/>
</dbReference>
<dbReference type="InterPro" id="IPR036890">
    <property type="entry name" value="HATPase_C_sf"/>
</dbReference>
<keyword evidence="11" id="KW-1185">Reference proteome</keyword>
<comment type="caution">
    <text evidence="10">The sequence shown here is derived from an EMBL/GenBank/DDBJ whole genome shotgun (WGS) entry which is preliminary data.</text>
</comment>
<proteinExistence type="inferred from homology"/>
<evidence type="ECO:0000256" key="2">
    <source>
        <dbReference type="ARBA" id="ARBA00022679"/>
    </source>
</evidence>
<dbReference type="GO" id="GO:0005524">
    <property type="term" value="F:ATP binding"/>
    <property type="evidence" value="ECO:0007669"/>
    <property type="project" value="UniProtKB-UniRule"/>
</dbReference>
<dbReference type="SUPFAM" id="SSF69012">
    <property type="entry name" value="alpha-ketoacid dehydrogenase kinase, N-terminal domain"/>
    <property type="match status" value="1"/>
</dbReference>
<dbReference type="InterPro" id="IPR018955">
    <property type="entry name" value="BCDHK/PDK_N"/>
</dbReference>
<evidence type="ECO:0000256" key="7">
    <source>
        <dbReference type="ARBA" id="ARBA00048201"/>
    </source>
</evidence>